<evidence type="ECO:0000256" key="3">
    <source>
        <dbReference type="ARBA" id="ARBA00023136"/>
    </source>
</evidence>
<dbReference type="RefSeq" id="WP_271013758.1">
    <property type="nucleotide sequence ID" value="NZ_JAQIFT010000073.1"/>
</dbReference>
<gene>
    <name evidence="7" type="ORF">PBV87_21915</name>
</gene>
<dbReference type="AlphaFoldDB" id="A0AA42J3A9"/>
<evidence type="ECO:0000256" key="2">
    <source>
        <dbReference type="ARBA" id="ARBA00022729"/>
    </source>
</evidence>
<keyword evidence="1" id="KW-1003">Cell membrane</keyword>
<feature type="chain" id="PRO_5041423548" evidence="6">
    <location>
        <begin position="23"/>
        <end position="537"/>
    </location>
</feature>
<evidence type="ECO:0000313" key="7">
    <source>
        <dbReference type="EMBL" id="MDA3734135.1"/>
    </source>
</evidence>
<proteinExistence type="predicted"/>
<keyword evidence="2 6" id="KW-0732">Signal</keyword>
<dbReference type="EMBL" id="JAQIFT010000073">
    <property type="protein sequence ID" value="MDA3734135.1"/>
    <property type="molecule type" value="Genomic_DNA"/>
</dbReference>
<evidence type="ECO:0000256" key="5">
    <source>
        <dbReference type="ARBA" id="ARBA00023288"/>
    </source>
</evidence>
<dbReference type="Pfam" id="PF13416">
    <property type="entry name" value="SBP_bac_8"/>
    <property type="match status" value="1"/>
</dbReference>
<organism evidence="7 8">
    <name type="scientific">Holtiella tumoricola</name>
    <dbReference type="NCBI Taxonomy" id="3018743"/>
    <lineage>
        <taxon>Bacteria</taxon>
        <taxon>Bacillati</taxon>
        <taxon>Bacillota</taxon>
        <taxon>Clostridia</taxon>
        <taxon>Lachnospirales</taxon>
        <taxon>Cellulosilyticaceae</taxon>
        <taxon>Holtiella</taxon>
    </lineage>
</organism>
<keyword evidence="3" id="KW-0472">Membrane</keyword>
<evidence type="ECO:0000256" key="1">
    <source>
        <dbReference type="ARBA" id="ARBA00022475"/>
    </source>
</evidence>
<dbReference type="PROSITE" id="PS51257">
    <property type="entry name" value="PROKAR_LIPOPROTEIN"/>
    <property type="match status" value="1"/>
</dbReference>
<protein>
    <submittedName>
        <fullName evidence="7">Extracellular solute-binding protein</fullName>
    </submittedName>
</protein>
<feature type="signal peptide" evidence="6">
    <location>
        <begin position="1"/>
        <end position="22"/>
    </location>
</feature>
<keyword evidence="4" id="KW-0564">Palmitate</keyword>
<evidence type="ECO:0000256" key="6">
    <source>
        <dbReference type="SAM" id="SignalP"/>
    </source>
</evidence>
<sequence length="537" mass="60583">MKNSKKWIAVIMGQLILASALTGCGTADKATTGTTQGGNTSTTQGATDKKMKITVAHWDAEKGLANKANDKVLQTLEEKFNVEFEAMNITWDDYIQKIQLWAASGSLPDIFSIDAIGTSFYHDWISQGVVKGLPEDLSKYENLNKYVQADDIEALKIDGQLYCIPRKTYPDNVWNAIDRTVIYRWDLAQKAGVTKEPETWEEFSDMMTKIIQADPEGKKIAGLTTTATSLLDGFLFTYSLPLAMSDGSGSDYKWVEQDGKYIPAYFIGDAVSTFQLARDLYTSGVIEPDIALTKLQQAQDKFLQGQSAAILRAGGPETLYDYAGKYWEEIYPGHNIFDDVKVLKLLPSKDGNKYYSVFRTSWSESYISSKVDDEKLDRILQIYDYLISDEGSHLIDYGIEGEDFDIVDGKVVLKTEDITEKYPSTQVFNTLAQWSRSVWDESVPARTPEGYRQLALDKYEEAAKEGTLPEFDMRYTYLSTPLKDKFVIKPAEDLLNIMMGSEPVEKMYQDLLDKYEQQGLSKMIEEVNAVAKEKGWQ</sequence>
<dbReference type="Proteomes" id="UP001169242">
    <property type="component" value="Unassembled WGS sequence"/>
</dbReference>
<dbReference type="Gene3D" id="3.40.190.10">
    <property type="entry name" value="Periplasmic binding protein-like II"/>
    <property type="match status" value="2"/>
</dbReference>
<dbReference type="SUPFAM" id="SSF53850">
    <property type="entry name" value="Periplasmic binding protein-like II"/>
    <property type="match status" value="1"/>
</dbReference>
<dbReference type="InterPro" id="IPR050490">
    <property type="entry name" value="Bact_solute-bd_prot1"/>
</dbReference>
<comment type="caution">
    <text evidence="7">The sequence shown here is derived from an EMBL/GenBank/DDBJ whole genome shotgun (WGS) entry which is preliminary data.</text>
</comment>
<keyword evidence="8" id="KW-1185">Reference proteome</keyword>
<dbReference type="PANTHER" id="PTHR43649">
    <property type="entry name" value="ARABINOSE-BINDING PROTEIN-RELATED"/>
    <property type="match status" value="1"/>
</dbReference>
<keyword evidence="5" id="KW-0449">Lipoprotein</keyword>
<dbReference type="PANTHER" id="PTHR43649:SF33">
    <property type="entry name" value="POLYGALACTURONAN_RHAMNOGALACTURONAN-BINDING PROTEIN YTCQ"/>
    <property type="match status" value="1"/>
</dbReference>
<name>A0AA42J3A9_9FIRM</name>
<dbReference type="InterPro" id="IPR006059">
    <property type="entry name" value="SBP"/>
</dbReference>
<evidence type="ECO:0000313" key="8">
    <source>
        <dbReference type="Proteomes" id="UP001169242"/>
    </source>
</evidence>
<reference evidence="7" key="1">
    <citation type="journal article" date="2023" name="Int. J. Syst. Evol. Microbiol.">
        <title>&lt;i&gt;Holtiella tumoricola&lt;/i&gt; gen. nov. sp. nov., isolated from a human clinical sample.</title>
        <authorList>
            <person name="Allen-Vercoe E."/>
            <person name="Daigneault M.C."/>
            <person name="Vancuren S.J."/>
            <person name="Cochrane K."/>
            <person name="O'Neal L.L."/>
            <person name="Sankaranarayanan K."/>
            <person name="Lawson P.A."/>
        </authorList>
    </citation>
    <scope>NUCLEOTIDE SEQUENCE</scope>
    <source>
        <strain evidence="7">CC70A</strain>
    </source>
</reference>
<accession>A0AA42J3A9</accession>
<evidence type="ECO:0000256" key="4">
    <source>
        <dbReference type="ARBA" id="ARBA00023139"/>
    </source>
</evidence>